<accession>A0A023DXT7</accession>
<evidence type="ECO:0000259" key="10">
    <source>
        <dbReference type="PROSITE" id="PS51883"/>
    </source>
</evidence>
<dbReference type="PANTHER" id="PTHR11702">
    <property type="entry name" value="DEVELOPMENTALLY REGULATED GTP-BINDING PROTEIN-RELATED"/>
    <property type="match status" value="1"/>
</dbReference>
<evidence type="ECO:0000256" key="4">
    <source>
        <dbReference type="ARBA" id="ARBA00022741"/>
    </source>
</evidence>
<dbReference type="InterPro" id="IPR006169">
    <property type="entry name" value="GTP1_OBG_dom"/>
</dbReference>
<evidence type="ECO:0000256" key="6">
    <source>
        <dbReference type="ARBA" id="ARBA00022842"/>
    </source>
</evidence>
<dbReference type="PROSITE" id="PS51883">
    <property type="entry name" value="OBG"/>
    <property type="match status" value="1"/>
</dbReference>
<feature type="binding site" evidence="8">
    <location>
        <begin position="286"/>
        <end position="289"/>
    </location>
    <ligand>
        <name>GTP</name>
        <dbReference type="ChEBI" id="CHEBI:37565"/>
    </ligand>
</feature>
<keyword evidence="2 8" id="KW-0963">Cytoplasm</keyword>
<dbReference type="PRINTS" id="PR00326">
    <property type="entry name" value="GTP1OBG"/>
</dbReference>
<dbReference type="GO" id="GO:0005525">
    <property type="term" value="F:GTP binding"/>
    <property type="evidence" value="ECO:0007669"/>
    <property type="project" value="UniProtKB-UniRule"/>
</dbReference>
<feature type="binding site" evidence="8">
    <location>
        <position position="180"/>
    </location>
    <ligand>
        <name>Mg(2+)</name>
        <dbReference type="ChEBI" id="CHEBI:18420"/>
    </ligand>
</feature>
<dbReference type="EC" id="3.6.5.-" evidence="8"/>
<dbReference type="NCBIfam" id="NF008956">
    <property type="entry name" value="PRK12299.1"/>
    <property type="match status" value="1"/>
</dbReference>
<dbReference type="GO" id="GO:0000287">
    <property type="term" value="F:magnesium ion binding"/>
    <property type="evidence" value="ECO:0007669"/>
    <property type="project" value="InterPro"/>
</dbReference>
<keyword evidence="5 8" id="KW-0378">Hydrolase</keyword>
<dbReference type="InterPro" id="IPR027417">
    <property type="entry name" value="P-loop_NTPase"/>
</dbReference>
<dbReference type="GO" id="GO:0042254">
    <property type="term" value="P:ribosome biogenesis"/>
    <property type="evidence" value="ECO:0007669"/>
    <property type="project" value="UniProtKB-UniRule"/>
</dbReference>
<feature type="binding site" evidence="8">
    <location>
        <begin position="313"/>
        <end position="315"/>
    </location>
    <ligand>
        <name>GTP</name>
        <dbReference type="ChEBI" id="CHEBI:37565"/>
    </ligand>
</feature>
<dbReference type="InterPro" id="IPR031167">
    <property type="entry name" value="G_OBG"/>
</dbReference>
<evidence type="ECO:0000313" key="11">
    <source>
        <dbReference type="EMBL" id="GAJ45750.1"/>
    </source>
</evidence>
<dbReference type="Proteomes" id="UP000024842">
    <property type="component" value="Unassembled WGS sequence"/>
</dbReference>
<keyword evidence="12" id="KW-1185">Reference proteome</keyword>
<comment type="function">
    <text evidence="8">An essential GTPase which binds GTP, GDP and possibly (p)ppGpp with moderate affinity, with high nucleotide exchange rates and a fairly low GTP hydrolysis rate. Plays a role in control of the cell cycle, stress response, ribosome biogenesis and in those bacteria that undergo differentiation, in morphogenesis control.</text>
</comment>
<feature type="domain" description="OBG-type G" evidence="9">
    <location>
        <begin position="167"/>
        <end position="331"/>
    </location>
</feature>
<dbReference type="InterPro" id="IPR045086">
    <property type="entry name" value="OBG_GTPase"/>
</dbReference>
<feature type="binding site" evidence="8">
    <location>
        <begin position="198"/>
        <end position="202"/>
    </location>
    <ligand>
        <name>GTP</name>
        <dbReference type="ChEBI" id="CHEBI:37565"/>
    </ligand>
</feature>
<dbReference type="Gene3D" id="2.70.210.12">
    <property type="entry name" value="GTP1/OBG domain"/>
    <property type="match status" value="1"/>
</dbReference>
<evidence type="ECO:0000256" key="2">
    <source>
        <dbReference type="ARBA" id="ARBA00022490"/>
    </source>
</evidence>
<dbReference type="SUPFAM" id="SSF52540">
    <property type="entry name" value="P-loop containing nucleoside triphosphate hydrolases"/>
    <property type="match status" value="1"/>
</dbReference>
<protein>
    <recommendedName>
        <fullName evidence="8">GTPase Obg</fullName>
        <ecNumber evidence="8">3.6.5.-</ecNumber>
    </recommendedName>
    <alternativeName>
        <fullName evidence="8">GTP-binding protein Obg</fullName>
    </alternativeName>
</protein>
<comment type="cofactor">
    <cofactor evidence="8">
        <name>Mg(2+)</name>
        <dbReference type="ChEBI" id="CHEBI:18420"/>
    </cofactor>
</comment>
<feature type="binding site" evidence="8">
    <location>
        <begin position="173"/>
        <end position="180"/>
    </location>
    <ligand>
        <name>GTP</name>
        <dbReference type="ChEBI" id="CHEBI:37565"/>
    </ligand>
</feature>
<name>A0A023DXT7_9PROT</name>
<gene>
    <name evidence="8" type="primary">obg</name>
    <name evidence="11" type="ORF">HE1_00059</name>
</gene>
<dbReference type="InterPro" id="IPR005225">
    <property type="entry name" value="Small_GTP-bd"/>
</dbReference>
<comment type="subcellular location">
    <subcellularLocation>
        <location evidence="8">Cytoplasm</location>
    </subcellularLocation>
</comment>
<evidence type="ECO:0000256" key="8">
    <source>
        <dbReference type="HAMAP-Rule" id="MF_01454"/>
    </source>
</evidence>
<comment type="caution">
    <text evidence="11">The sequence shown here is derived from an EMBL/GenBank/DDBJ whole genome shotgun (WGS) entry which is preliminary data.</text>
</comment>
<dbReference type="GO" id="GO:0043022">
    <property type="term" value="F:ribosome binding"/>
    <property type="evidence" value="ECO:0007669"/>
    <property type="project" value="UniProtKB-ARBA"/>
</dbReference>
<dbReference type="PROSITE" id="PS51710">
    <property type="entry name" value="G_OBG"/>
    <property type="match status" value="1"/>
</dbReference>
<evidence type="ECO:0000313" key="12">
    <source>
        <dbReference type="Proteomes" id="UP000024842"/>
    </source>
</evidence>
<dbReference type="NCBIfam" id="TIGR00231">
    <property type="entry name" value="small_GTP"/>
    <property type="match status" value="1"/>
</dbReference>
<dbReference type="EMBL" id="BAUP01000021">
    <property type="protein sequence ID" value="GAJ45750.1"/>
    <property type="molecule type" value="Genomic_DNA"/>
</dbReference>
<sequence>MEGLEKKAAMQFVQDAKIFIKSGSGGSGSVSFRREKNIEFGGPDGGNGGKGGDVLVQGNGAKHTLLDFRFKKKYTAENGSPGSGRKKTGKAGRDLLLWVPLGTEIWIEGEKVADITQENQKITLFKGGKGGAGNACLKNSVHQSPRIAYPGESGQESWVELKLKLLANVGLVGMPNAGKSTLLNALTDANSKVGDYPFTTLFPKLGVLCWEDKEIVLADLPGLIEDAHLGKGLGHRFLSHAQRCSVLLHVIDAAQSDAFQKYHQIRQELKLFDETLIQKTEFIVFNKSDRLKEDQKKRLQDLFSNSELIFFVSALHRKDLEALINKIETFF</sequence>
<dbReference type="NCBIfam" id="TIGR02729">
    <property type="entry name" value="Obg_CgtA"/>
    <property type="match status" value="1"/>
</dbReference>
<keyword evidence="7 8" id="KW-0342">GTP-binding</keyword>
<keyword evidence="4 8" id="KW-0547">Nucleotide-binding</keyword>
<organism evidence="11 12">
    <name type="scientific">Holospora elegans E1</name>
    <dbReference type="NCBI Taxonomy" id="1427503"/>
    <lineage>
        <taxon>Bacteria</taxon>
        <taxon>Pseudomonadati</taxon>
        <taxon>Pseudomonadota</taxon>
        <taxon>Alphaproteobacteria</taxon>
        <taxon>Holosporales</taxon>
        <taxon>Holosporaceae</taxon>
        <taxon>Holospora</taxon>
    </lineage>
</organism>
<dbReference type="PANTHER" id="PTHR11702:SF31">
    <property type="entry name" value="MITOCHONDRIAL RIBOSOME-ASSOCIATED GTPASE 2"/>
    <property type="match status" value="1"/>
</dbReference>
<feature type="binding site" evidence="8">
    <location>
        <begin position="219"/>
        <end position="222"/>
    </location>
    <ligand>
        <name>GTP</name>
        <dbReference type="ChEBI" id="CHEBI:37565"/>
    </ligand>
</feature>
<dbReference type="InterPro" id="IPR014100">
    <property type="entry name" value="GTP-bd_Obg/CgtA"/>
</dbReference>
<dbReference type="AlphaFoldDB" id="A0A023DXT7"/>
<dbReference type="HAMAP" id="MF_01454">
    <property type="entry name" value="GTPase_Obg"/>
    <property type="match status" value="1"/>
</dbReference>
<dbReference type="STRING" id="1427503.HE1_00059"/>
<dbReference type="SUPFAM" id="SSF82051">
    <property type="entry name" value="Obg GTP-binding protein N-terminal domain"/>
    <property type="match status" value="1"/>
</dbReference>
<reference evidence="11 12" key="1">
    <citation type="journal article" date="2014" name="FEMS Microbiol. Lett.">
        <title>Draft genome sequences of three Holospora species (Holospora obtusa, Holospora undulata, and Holospora elegans), endonuclear symbiotic bacteria of the ciliate Paramecium caudatum.</title>
        <authorList>
            <person name="Dohra H."/>
            <person name="Tanaka K."/>
            <person name="Suzuki T."/>
            <person name="Fujishima M."/>
            <person name="Suzuki H."/>
        </authorList>
    </citation>
    <scope>NUCLEOTIDE SEQUENCE [LARGE SCALE GENOMIC DNA]</scope>
    <source>
        <strain evidence="11 12">E1</strain>
    </source>
</reference>
<feature type="domain" description="Obg" evidence="10">
    <location>
        <begin position="10"/>
        <end position="166"/>
    </location>
</feature>
<dbReference type="FunFam" id="2.70.210.12:FF:000001">
    <property type="entry name" value="GTPase Obg"/>
    <property type="match status" value="1"/>
</dbReference>
<comment type="similarity">
    <text evidence="1 8">Belongs to the TRAFAC class OBG-HflX-like GTPase superfamily. OBG GTPase family.</text>
</comment>
<evidence type="ECO:0000256" key="1">
    <source>
        <dbReference type="ARBA" id="ARBA00007699"/>
    </source>
</evidence>
<dbReference type="GO" id="GO:0005737">
    <property type="term" value="C:cytoplasm"/>
    <property type="evidence" value="ECO:0007669"/>
    <property type="project" value="UniProtKB-SubCell"/>
</dbReference>
<dbReference type="PIRSF" id="PIRSF002401">
    <property type="entry name" value="GTP_bd_Obg/CgtA"/>
    <property type="match status" value="1"/>
</dbReference>
<evidence type="ECO:0000256" key="5">
    <source>
        <dbReference type="ARBA" id="ARBA00022801"/>
    </source>
</evidence>
<dbReference type="GO" id="GO:0003924">
    <property type="term" value="F:GTPase activity"/>
    <property type="evidence" value="ECO:0007669"/>
    <property type="project" value="UniProtKB-UniRule"/>
</dbReference>
<keyword evidence="6 8" id="KW-0460">Magnesium</keyword>
<dbReference type="Gene3D" id="3.40.50.300">
    <property type="entry name" value="P-loop containing nucleotide triphosphate hydrolases"/>
    <property type="match status" value="1"/>
</dbReference>
<dbReference type="OrthoDB" id="9807318at2"/>
<keyword evidence="3 8" id="KW-0479">Metal-binding</keyword>
<evidence type="ECO:0000259" key="9">
    <source>
        <dbReference type="PROSITE" id="PS51710"/>
    </source>
</evidence>
<dbReference type="Pfam" id="PF01018">
    <property type="entry name" value="GTP1_OBG"/>
    <property type="match status" value="1"/>
</dbReference>
<comment type="subunit">
    <text evidence="8">Monomer.</text>
</comment>
<feature type="binding site" evidence="8">
    <location>
        <position position="200"/>
    </location>
    <ligand>
        <name>Mg(2+)</name>
        <dbReference type="ChEBI" id="CHEBI:18420"/>
    </ligand>
</feature>
<evidence type="ECO:0000256" key="7">
    <source>
        <dbReference type="ARBA" id="ARBA00023134"/>
    </source>
</evidence>
<dbReference type="CDD" id="cd01898">
    <property type="entry name" value="Obg"/>
    <property type="match status" value="1"/>
</dbReference>
<dbReference type="InterPro" id="IPR006073">
    <property type="entry name" value="GTP-bd"/>
</dbReference>
<dbReference type="Pfam" id="PF01926">
    <property type="entry name" value="MMR_HSR1"/>
    <property type="match status" value="1"/>
</dbReference>
<dbReference type="InterPro" id="IPR036726">
    <property type="entry name" value="GTP1_OBG_dom_sf"/>
</dbReference>
<proteinExistence type="inferred from homology"/>
<evidence type="ECO:0000256" key="3">
    <source>
        <dbReference type="ARBA" id="ARBA00022723"/>
    </source>
</evidence>